<keyword evidence="3 6" id="KW-0812">Transmembrane</keyword>
<feature type="transmembrane region" description="Helical" evidence="6">
    <location>
        <begin position="160"/>
        <end position="181"/>
    </location>
</feature>
<name>A0A414WTU8_BACOV</name>
<organism evidence="8 9">
    <name type="scientific">Bacteroides ovatus</name>
    <dbReference type="NCBI Taxonomy" id="28116"/>
    <lineage>
        <taxon>Bacteria</taxon>
        <taxon>Pseudomonadati</taxon>
        <taxon>Bacteroidota</taxon>
        <taxon>Bacteroidia</taxon>
        <taxon>Bacteroidales</taxon>
        <taxon>Bacteroidaceae</taxon>
        <taxon>Bacteroides</taxon>
    </lineage>
</organism>
<evidence type="ECO:0000256" key="2">
    <source>
        <dbReference type="ARBA" id="ARBA00022475"/>
    </source>
</evidence>
<feature type="transmembrane region" description="Helical" evidence="6">
    <location>
        <begin position="314"/>
        <end position="333"/>
    </location>
</feature>
<dbReference type="InterPro" id="IPR050833">
    <property type="entry name" value="Poly_Biosynth_Transport"/>
</dbReference>
<dbReference type="EMBL" id="QRJR01000028">
    <property type="protein sequence ID" value="RHH41318.1"/>
    <property type="molecule type" value="Genomic_DNA"/>
</dbReference>
<evidence type="ECO:0000313" key="9">
    <source>
        <dbReference type="Proteomes" id="UP000283329"/>
    </source>
</evidence>
<evidence type="ECO:0000256" key="6">
    <source>
        <dbReference type="SAM" id="Phobius"/>
    </source>
</evidence>
<feature type="transmembrane region" description="Helical" evidence="6">
    <location>
        <begin position="187"/>
        <end position="209"/>
    </location>
</feature>
<dbReference type="Proteomes" id="UP000283329">
    <property type="component" value="Unassembled WGS sequence"/>
</dbReference>
<comment type="subcellular location">
    <subcellularLocation>
        <location evidence="1">Cell membrane</location>
        <topology evidence="1">Multi-pass membrane protein</topology>
    </subcellularLocation>
</comment>
<dbReference type="GO" id="GO:0005886">
    <property type="term" value="C:plasma membrane"/>
    <property type="evidence" value="ECO:0007669"/>
    <property type="project" value="UniProtKB-SubCell"/>
</dbReference>
<keyword evidence="5 6" id="KW-0472">Membrane</keyword>
<evidence type="ECO:0000313" key="8">
    <source>
        <dbReference type="EMBL" id="RHH41331.1"/>
    </source>
</evidence>
<reference evidence="8 9" key="1">
    <citation type="submission" date="2018-08" db="EMBL/GenBank/DDBJ databases">
        <title>A genome reference for cultivated species of the human gut microbiota.</title>
        <authorList>
            <person name="Zou Y."/>
            <person name="Xue W."/>
            <person name="Luo G."/>
        </authorList>
    </citation>
    <scope>NUCLEOTIDE SEQUENCE [LARGE SCALE GENOMIC DNA]</scope>
    <source>
        <strain evidence="8 9">AM17-48</strain>
    </source>
</reference>
<sequence length="515" mass="58888">MASTVNKRRIAKNTFFLYIRMMIVMAIGLYTSRAVLQNLGVEDFGIYSLIGGIVTMFAFLNAVINASTSRYITFAIGEGDNNRLQSVFSIAQINHIMIAVIVFILSEVIGLWLVYNQLAIPADRLDAAFWVMHFSILTCCLSIINAPLGSTIFAFEKINAYAIITTIVAFLKLAAVIALYRSTYDKLIFYSFNLLIVGIIEWFINRIYCYFNFKELKFKWVKDSALRKEMLQFSGWSFVSWGIFTSYNQGITILLNIFFGPVANAARGIAMQVYNNTYSFCNSFQGALNPQITKTFAVHDFDNVKSLVFMSSKYCYILLYSILFSLWLCLDYVLKLWLGVVPENVNSFVVSILLVALVSTLNNPLETAINAYGKLRKIKTRNAVILLMIVPVAYLYLKFSATRVPAFVFYIQLFFEFIVYISNLIYIFPIIKLNLKQYIRQIWIPLFLYSICVVPIPLIIAYRIGSFNFLDVSIIVSISLFVNALCAYFIAFTYQERNMIKNKVLNKIKSRRNGA</sequence>
<dbReference type="AlphaFoldDB" id="A0A414WTU8"/>
<evidence type="ECO:0000313" key="7">
    <source>
        <dbReference type="EMBL" id="RHH41318.1"/>
    </source>
</evidence>
<feature type="transmembrane region" description="Helical" evidence="6">
    <location>
        <begin position="407"/>
        <end position="430"/>
    </location>
</feature>
<keyword evidence="2" id="KW-1003">Cell membrane</keyword>
<feature type="transmembrane region" description="Helical" evidence="6">
    <location>
        <begin position="93"/>
        <end position="115"/>
    </location>
</feature>
<feature type="transmembrane region" description="Helical" evidence="6">
    <location>
        <begin position="15"/>
        <end position="32"/>
    </location>
</feature>
<dbReference type="PANTHER" id="PTHR30250:SF26">
    <property type="entry name" value="PSMA PROTEIN"/>
    <property type="match status" value="1"/>
</dbReference>
<keyword evidence="4 6" id="KW-1133">Transmembrane helix</keyword>
<feature type="transmembrane region" description="Helical" evidence="6">
    <location>
        <begin position="345"/>
        <end position="362"/>
    </location>
</feature>
<feature type="transmembrane region" description="Helical" evidence="6">
    <location>
        <begin position="44"/>
        <end position="64"/>
    </location>
</feature>
<feature type="transmembrane region" description="Helical" evidence="6">
    <location>
        <begin position="383"/>
        <end position="401"/>
    </location>
</feature>
<evidence type="ECO:0000256" key="1">
    <source>
        <dbReference type="ARBA" id="ARBA00004651"/>
    </source>
</evidence>
<feature type="transmembrane region" description="Helical" evidence="6">
    <location>
        <begin position="442"/>
        <end position="462"/>
    </location>
</feature>
<evidence type="ECO:0000256" key="4">
    <source>
        <dbReference type="ARBA" id="ARBA00022989"/>
    </source>
</evidence>
<dbReference type="PANTHER" id="PTHR30250">
    <property type="entry name" value="PST FAMILY PREDICTED COLANIC ACID TRANSPORTER"/>
    <property type="match status" value="1"/>
</dbReference>
<comment type="caution">
    <text evidence="8">The sequence shown here is derived from an EMBL/GenBank/DDBJ whole genome shotgun (WGS) entry which is preliminary data.</text>
</comment>
<feature type="transmembrane region" description="Helical" evidence="6">
    <location>
        <begin position="474"/>
        <end position="494"/>
    </location>
</feature>
<gene>
    <name evidence="7" type="ORF">DW206_20860</name>
    <name evidence="8" type="ORF">DW206_20930</name>
</gene>
<dbReference type="EMBL" id="QRJR01000028">
    <property type="protein sequence ID" value="RHH41331.1"/>
    <property type="molecule type" value="Genomic_DNA"/>
</dbReference>
<dbReference type="RefSeq" id="WP_118299682.1">
    <property type="nucleotide sequence ID" value="NZ_QRJR01000028.1"/>
</dbReference>
<evidence type="ECO:0000256" key="3">
    <source>
        <dbReference type="ARBA" id="ARBA00022692"/>
    </source>
</evidence>
<feature type="transmembrane region" description="Helical" evidence="6">
    <location>
        <begin position="127"/>
        <end position="148"/>
    </location>
</feature>
<accession>A0A414WTU8</accession>
<proteinExistence type="predicted"/>
<protein>
    <submittedName>
        <fullName evidence="8">Lipopolysaccharide biosynthesis protein</fullName>
    </submittedName>
</protein>
<evidence type="ECO:0000256" key="5">
    <source>
        <dbReference type="ARBA" id="ARBA00023136"/>
    </source>
</evidence>